<sequence>MKPPAGKDFVDALLSFLTLPLGTIARLVAEESNINKVSVGSLSSLYESLANLEVKHFLTEACKEMLIQPRNSMEAHCRKVKLNIDDTQKIKYFICENWECSRKESGGLLSTFSNTRCKCGKLMNRGISLQNGSEVNNEGFIPDVATFIIYDDLKMVPDNFETTNITKKEIIDLLKCSLLSETPLTDLFVRKKEFSMNSNLMSGLNFDIGEPETNVGWKMMKVKVVVRKSNKKILFALANEDFVDFIFSFLTFPLGRVVQMLKGKSCIGSIDNLYKSLHDLNKKYFRSPDLKDKLVNYQLAHQYKLQKQILPIDEVPTSNYSCFSQHHTKDNSTKGYLTVAQAYKRTVYSGNFQDAGTYIYAPLRFLEPQSLSGIEYSSNWGGRGFVKKPSLYMVTEDLAVTPSSSISVVSYLTMSNVSPSDLEEKIINIGMKEGLSILKASLVSSSALTDGLSQFLKPKIKEEENIDN</sequence>
<dbReference type="PANTHER" id="PTHR33103">
    <property type="entry name" value="OS01G0153900 PROTEIN"/>
    <property type="match status" value="1"/>
</dbReference>
<gene>
    <name evidence="2" type="ORF">RIF29_30395</name>
</gene>
<dbReference type="EMBL" id="JAYWIO010000006">
    <property type="protein sequence ID" value="KAK7256855.1"/>
    <property type="molecule type" value="Genomic_DNA"/>
</dbReference>
<protein>
    <recommendedName>
        <fullName evidence="4">DUF674 family protein</fullName>
    </recommendedName>
</protein>
<feature type="chain" id="PRO_5042918699" description="DUF674 family protein" evidence="1">
    <location>
        <begin position="26"/>
        <end position="468"/>
    </location>
</feature>
<dbReference type="Proteomes" id="UP001372338">
    <property type="component" value="Unassembled WGS sequence"/>
</dbReference>
<evidence type="ECO:0000313" key="3">
    <source>
        <dbReference type="Proteomes" id="UP001372338"/>
    </source>
</evidence>
<feature type="signal peptide" evidence="1">
    <location>
        <begin position="1"/>
        <end position="25"/>
    </location>
</feature>
<dbReference type="AlphaFoldDB" id="A0AAN9HY83"/>
<evidence type="ECO:0000313" key="2">
    <source>
        <dbReference type="EMBL" id="KAK7256855.1"/>
    </source>
</evidence>
<keyword evidence="3" id="KW-1185">Reference proteome</keyword>
<dbReference type="PANTHER" id="PTHR33103:SF27">
    <property type="entry name" value="OS04G0594700 PROTEIN"/>
    <property type="match status" value="1"/>
</dbReference>
<name>A0AAN9HY83_CROPI</name>
<evidence type="ECO:0008006" key="4">
    <source>
        <dbReference type="Google" id="ProtNLM"/>
    </source>
</evidence>
<dbReference type="InterPro" id="IPR007750">
    <property type="entry name" value="DUF674"/>
</dbReference>
<evidence type="ECO:0000256" key="1">
    <source>
        <dbReference type="SAM" id="SignalP"/>
    </source>
</evidence>
<accession>A0AAN9HY83</accession>
<dbReference type="Pfam" id="PF05056">
    <property type="entry name" value="DUF674"/>
    <property type="match status" value="2"/>
</dbReference>
<reference evidence="2 3" key="1">
    <citation type="submission" date="2024-01" db="EMBL/GenBank/DDBJ databases">
        <title>The genomes of 5 underutilized Papilionoideae crops provide insights into root nodulation and disease resistanc.</title>
        <authorList>
            <person name="Yuan L."/>
        </authorList>
    </citation>
    <scope>NUCLEOTIDE SEQUENCE [LARGE SCALE GENOMIC DNA]</scope>
    <source>
        <strain evidence="2">ZHUSHIDOU_FW_LH</strain>
        <tissue evidence="2">Leaf</tissue>
    </source>
</reference>
<organism evidence="2 3">
    <name type="scientific">Crotalaria pallida</name>
    <name type="common">Smooth rattlebox</name>
    <name type="synonym">Crotalaria striata</name>
    <dbReference type="NCBI Taxonomy" id="3830"/>
    <lineage>
        <taxon>Eukaryota</taxon>
        <taxon>Viridiplantae</taxon>
        <taxon>Streptophyta</taxon>
        <taxon>Embryophyta</taxon>
        <taxon>Tracheophyta</taxon>
        <taxon>Spermatophyta</taxon>
        <taxon>Magnoliopsida</taxon>
        <taxon>eudicotyledons</taxon>
        <taxon>Gunneridae</taxon>
        <taxon>Pentapetalae</taxon>
        <taxon>rosids</taxon>
        <taxon>fabids</taxon>
        <taxon>Fabales</taxon>
        <taxon>Fabaceae</taxon>
        <taxon>Papilionoideae</taxon>
        <taxon>50 kb inversion clade</taxon>
        <taxon>genistoids sensu lato</taxon>
        <taxon>core genistoids</taxon>
        <taxon>Crotalarieae</taxon>
        <taxon>Crotalaria</taxon>
    </lineage>
</organism>
<keyword evidence="1" id="KW-0732">Signal</keyword>
<proteinExistence type="predicted"/>
<comment type="caution">
    <text evidence="2">The sequence shown here is derived from an EMBL/GenBank/DDBJ whole genome shotgun (WGS) entry which is preliminary data.</text>
</comment>